<feature type="domain" description="Solute-binding protein family 5" evidence="1">
    <location>
        <begin position="148"/>
        <end position="536"/>
    </location>
</feature>
<dbReference type="EMBL" id="CP023248">
    <property type="protein sequence ID" value="ASZ51638.1"/>
    <property type="molecule type" value="Genomic_DNA"/>
</dbReference>
<gene>
    <name evidence="2" type="ORF">YA91_14175</name>
</gene>
<evidence type="ECO:0000313" key="2">
    <source>
        <dbReference type="EMBL" id="ASZ51638.1"/>
    </source>
</evidence>
<dbReference type="Gene3D" id="3.40.190.10">
    <property type="entry name" value="Periplasmic binding protein-like II"/>
    <property type="match status" value="1"/>
</dbReference>
<evidence type="ECO:0000259" key="1">
    <source>
        <dbReference type="Pfam" id="PF00496"/>
    </source>
</evidence>
<dbReference type="SUPFAM" id="SSF53850">
    <property type="entry name" value="Periplasmic binding protein-like II"/>
    <property type="match status" value="1"/>
</dbReference>
<dbReference type="InterPro" id="IPR030678">
    <property type="entry name" value="Peptide/Ni-bd"/>
</dbReference>
<name>A0A249W4J8_VIBPH</name>
<dbReference type="GO" id="GO:0043190">
    <property type="term" value="C:ATP-binding cassette (ABC) transporter complex"/>
    <property type="evidence" value="ECO:0007669"/>
    <property type="project" value="InterPro"/>
</dbReference>
<dbReference type="PIRSF" id="PIRSF002741">
    <property type="entry name" value="MppA"/>
    <property type="match status" value="1"/>
</dbReference>
<accession>A0A249W4J8</accession>
<sequence length="666" mass="76665">MKLFEINIEVGRMSLSYYAPIISYLRTVVSAAYRELHTRLPCTDLSAQTQQGRNMTKKMPFSVLAALTAVSFQLHAAELPADIEWVSNNNEPLFASEEAVYGGTYRTYIESFPQTLRSVGPDANSGLRQYLMDGTPKMAQRHPNTGKWIPQLAKSWAFGEDNKTVYFKLDDTAKWSDGEKITADDYVFMMQYYTSKDIIDPWYNDFFTNSIVSVEKIDNYTIRVNLAVAQSHDSLMVMINMPSNGFQPRPKHFFKGEKDENNDGMPDNFVRKFNFKAEPTAAPYYLDKVKKGKSVTFKHVGEDWWGYNNRYYKNRYNVEKVRITVIRDPDIAMKHFEKGNLDYFEMVLPSFWHDKTNTDVYKKGYIQKYWGFNQSPQGAGGVWMNTAMPLLDNLEVRKGIMAATDFDGMIENIMRGDYSRKPHGLGFGHGEYDDPNNTPPKFDVDAAVKHFEKAGFDTLGSDGIRVNDKGQRLSFAITYGYNSWTPRIAYLKEQAKLAGLEFTLNLVDGSSAFKYILEKKHQLAFLNMGSGEIPAYWEYLHSDNANKPQTNAHTNYSSPELDKLIEAYDAEFDQNKRYELSHQIQEYVKEANIIVPGYMVPYSRVAHWRWVKIPKDGMTKATEWVLHPMDISNFWIDESVKKETEKAMKSGKAFPEVTVIDDRYKL</sequence>
<dbReference type="Pfam" id="PF00496">
    <property type="entry name" value="SBP_bac_5"/>
    <property type="match status" value="1"/>
</dbReference>
<dbReference type="Gene3D" id="3.10.105.10">
    <property type="entry name" value="Dipeptide-binding Protein, Domain 3"/>
    <property type="match status" value="1"/>
</dbReference>
<protein>
    <submittedName>
        <fullName evidence="2">ABC transporter substrate-binding protein</fullName>
    </submittedName>
</protein>
<reference evidence="2" key="1">
    <citation type="submission" date="2017-09" db="EMBL/GenBank/DDBJ databases">
        <authorList>
            <person name="Ehlers B."/>
            <person name="Leendertz F.H."/>
        </authorList>
    </citation>
    <scope>NUCLEOTIDE SEQUENCE</scope>
    <source>
        <strain evidence="2">MAVP-26</strain>
    </source>
</reference>
<proteinExistence type="predicted"/>
<dbReference type="AlphaFoldDB" id="A0A249W4J8"/>
<dbReference type="GO" id="GO:0030288">
    <property type="term" value="C:outer membrane-bounded periplasmic space"/>
    <property type="evidence" value="ECO:0007669"/>
    <property type="project" value="UniProtKB-ARBA"/>
</dbReference>
<dbReference type="PANTHER" id="PTHR30290">
    <property type="entry name" value="PERIPLASMIC BINDING COMPONENT OF ABC TRANSPORTER"/>
    <property type="match status" value="1"/>
</dbReference>
<organism evidence="2">
    <name type="scientific">Vibrio parahaemolyticus</name>
    <dbReference type="NCBI Taxonomy" id="670"/>
    <lineage>
        <taxon>Bacteria</taxon>
        <taxon>Pseudomonadati</taxon>
        <taxon>Pseudomonadota</taxon>
        <taxon>Gammaproteobacteria</taxon>
        <taxon>Vibrionales</taxon>
        <taxon>Vibrionaceae</taxon>
        <taxon>Vibrio</taxon>
    </lineage>
</organism>
<dbReference type="GO" id="GO:1904680">
    <property type="term" value="F:peptide transmembrane transporter activity"/>
    <property type="evidence" value="ECO:0007669"/>
    <property type="project" value="TreeGrafter"/>
</dbReference>
<dbReference type="CDD" id="cd08497">
    <property type="entry name" value="MbnE-like"/>
    <property type="match status" value="1"/>
</dbReference>
<dbReference type="InterPro" id="IPR000914">
    <property type="entry name" value="SBP_5_dom"/>
</dbReference>
<dbReference type="GO" id="GO:0015833">
    <property type="term" value="P:peptide transport"/>
    <property type="evidence" value="ECO:0007669"/>
    <property type="project" value="TreeGrafter"/>
</dbReference>
<dbReference type="InterPro" id="IPR039424">
    <property type="entry name" value="SBP_5"/>
</dbReference>